<dbReference type="Proteomes" id="UP000543556">
    <property type="component" value="Unassembled WGS sequence"/>
</dbReference>
<evidence type="ECO:0000256" key="1">
    <source>
        <dbReference type="SAM" id="MobiDB-lite"/>
    </source>
</evidence>
<protein>
    <submittedName>
        <fullName evidence="2">Uncharacterized protein</fullName>
    </submittedName>
</protein>
<name>A0A7Y7IJE8_9MICC</name>
<proteinExistence type="predicted"/>
<organism evidence="2 3">
    <name type="scientific">Arthrobacter wenxiniae</name>
    <dbReference type="NCBI Taxonomy" id="2713570"/>
    <lineage>
        <taxon>Bacteria</taxon>
        <taxon>Bacillati</taxon>
        <taxon>Actinomycetota</taxon>
        <taxon>Actinomycetes</taxon>
        <taxon>Micrococcales</taxon>
        <taxon>Micrococcaceae</taxon>
        <taxon>Arthrobacter</taxon>
    </lineage>
</organism>
<gene>
    <name evidence="2" type="ORF">G6034_17000</name>
</gene>
<evidence type="ECO:0000313" key="2">
    <source>
        <dbReference type="EMBL" id="NVM96573.1"/>
    </source>
</evidence>
<dbReference type="EMBL" id="JAAMFM010000034">
    <property type="protein sequence ID" value="NVM96573.1"/>
    <property type="molecule type" value="Genomic_DNA"/>
</dbReference>
<feature type="region of interest" description="Disordered" evidence="1">
    <location>
        <begin position="51"/>
        <end position="74"/>
    </location>
</feature>
<evidence type="ECO:0000313" key="3">
    <source>
        <dbReference type="Proteomes" id="UP000543556"/>
    </source>
</evidence>
<keyword evidence="3" id="KW-1185">Reference proteome</keyword>
<comment type="caution">
    <text evidence="2">The sequence shown here is derived from an EMBL/GenBank/DDBJ whole genome shotgun (WGS) entry which is preliminary data.</text>
</comment>
<sequence length="74" mass="7797">MRRLVGELLAPFPLANLLMERMLEADTARVDTVAPNAQALGRIDFGDLQGEHSNAGPGIPAPSNVCRIPSCGPS</sequence>
<dbReference type="AlphaFoldDB" id="A0A7Y7IJE8"/>
<reference evidence="2 3" key="1">
    <citation type="submission" date="2020-02" db="EMBL/GenBank/DDBJ databases">
        <title>Genome sequence of strain AETb3-4.</title>
        <authorList>
            <person name="Gao J."/>
            <person name="Zhang X."/>
        </authorList>
    </citation>
    <scope>NUCLEOTIDE SEQUENCE [LARGE SCALE GENOMIC DNA]</scope>
    <source>
        <strain evidence="2 3">AETb3-4</strain>
    </source>
</reference>
<accession>A0A7Y7IJE8</accession>